<dbReference type="RefSeq" id="WP_344611330.1">
    <property type="nucleotide sequence ID" value="NZ_BAAARV010000012.1"/>
</dbReference>
<dbReference type="InterPro" id="IPR013216">
    <property type="entry name" value="Methyltransf_11"/>
</dbReference>
<dbReference type="InterPro" id="IPR029063">
    <property type="entry name" value="SAM-dependent_MTases_sf"/>
</dbReference>
<dbReference type="EMBL" id="BAAARV010000012">
    <property type="protein sequence ID" value="GAA2333758.1"/>
    <property type="molecule type" value="Genomic_DNA"/>
</dbReference>
<organism evidence="2 3">
    <name type="scientific">Dactylosporangium salmoneum</name>
    <dbReference type="NCBI Taxonomy" id="53361"/>
    <lineage>
        <taxon>Bacteria</taxon>
        <taxon>Bacillati</taxon>
        <taxon>Actinomycetota</taxon>
        <taxon>Actinomycetes</taxon>
        <taxon>Micromonosporales</taxon>
        <taxon>Micromonosporaceae</taxon>
        <taxon>Dactylosporangium</taxon>
    </lineage>
</organism>
<dbReference type="Pfam" id="PF08241">
    <property type="entry name" value="Methyltransf_11"/>
    <property type="match status" value="1"/>
</dbReference>
<protein>
    <recommendedName>
        <fullName evidence="1">Methyltransferase type 11 domain-containing protein</fullName>
    </recommendedName>
</protein>
<comment type="caution">
    <text evidence="2">The sequence shown here is derived from an EMBL/GenBank/DDBJ whole genome shotgun (WGS) entry which is preliminary data.</text>
</comment>
<dbReference type="Proteomes" id="UP001501444">
    <property type="component" value="Unassembled WGS sequence"/>
</dbReference>
<sequence length="268" mass="28076">MPMSFDEYARLQYAGMGEAYERLFGELCGHPAQRLLDLAGVTGGMRVLDAGTGPGTVAGLAMARGADVVAVDAEPSMVEVAERRLPDVRLAVLPELPFADGEFDAVVANFVINHLSDPGAGMRELGRVARPGGRVAVTIWPVPAPPMQRLWGEVFAAAGGRAPADVPAIAADKNYERTPDGLAGMLKAAGLRDVGAELVEWVQRTGVEELWQGTASGFGALGALLLDESPEMVGRVRREYERAILPYLSGDGSLAIPTGAVLGWGAAG</sequence>
<reference evidence="2 3" key="1">
    <citation type="journal article" date="2019" name="Int. J. Syst. Evol. Microbiol.">
        <title>The Global Catalogue of Microorganisms (GCM) 10K type strain sequencing project: providing services to taxonomists for standard genome sequencing and annotation.</title>
        <authorList>
            <consortium name="The Broad Institute Genomics Platform"/>
            <consortium name="The Broad Institute Genome Sequencing Center for Infectious Disease"/>
            <person name="Wu L."/>
            <person name="Ma J."/>
        </authorList>
    </citation>
    <scope>NUCLEOTIDE SEQUENCE [LARGE SCALE GENOMIC DNA]</scope>
    <source>
        <strain evidence="2 3">JCM 3272</strain>
    </source>
</reference>
<dbReference type="SUPFAM" id="SSF53335">
    <property type="entry name" value="S-adenosyl-L-methionine-dependent methyltransferases"/>
    <property type="match status" value="1"/>
</dbReference>
<feature type="domain" description="Methyltransferase type 11" evidence="1">
    <location>
        <begin position="48"/>
        <end position="136"/>
    </location>
</feature>
<gene>
    <name evidence="2" type="ORF">GCM10010170_013140</name>
</gene>
<evidence type="ECO:0000259" key="1">
    <source>
        <dbReference type="Pfam" id="PF08241"/>
    </source>
</evidence>
<proteinExistence type="predicted"/>
<evidence type="ECO:0000313" key="3">
    <source>
        <dbReference type="Proteomes" id="UP001501444"/>
    </source>
</evidence>
<evidence type="ECO:0000313" key="2">
    <source>
        <dbReference type="EMBL" id="GAA2333758.1"/>
    </source>
</evidence>
<dbReference type="Gene3D" id="3.40.50.150">
    <property type="entry name" value="Vaccinia Virus protein VP39"/>
    <property type="match status" value="1"/>
</dbReference>
<dbReference type="PANTHER" id="PTHR43591">
    <property type="entry name" value="METHYLTRANSFERASE"/>
    <property type="match status" value="1"/>
</dbReference>
<name>A0ABN3FMR0_9ACTN</name>
<dbReference type="PANTHER" id="PTHR43591:SF24">
    <property type="entry name" value="2-METHOXY-6-POLYPRENYL-1,4-BENZOQUINOL METHYLASE, MITOCHONDRIAL"/>
    <property type="match status" value="1"/>
</dbReference>
<accession>A0ABN3FMR0</accession>
<dbReference type="CDD" id="cd02440">
    <property type="entry name" value="AdoMet_MTases"/>
    <property type="match status" value="1"/>
</dbReference>
<keyword evidence="3" id="KW-1185">Reference proteome</keyword>